<dbReference type="HOGENOM" id="CLU_296036_0_0_1"/>
<feature type="compositionally biased region" description="Low complexity" evidence="1">
    <location>
        <begin position="556"/>
        <end position="576"/>
    </location>
</feature>
<dbReference type="CDD" id="cd23767">
    <property type="entry name" value="IQCD"/>
    <property type="match status" value="1"/>
</dbReference>
<reference evidence="4" key="1">
    <citation type="journal article" date="2013" name="Nature">
        <title>Pan genome of the phytoplankton Emiliania underpins its global distribution.</title>
        <authorList>
            <person name="Read B.A."/>
            <person name="Kegel J."/>
            <person name="Klute M.J."/>
            <person name="Kuo A."/>
            <person name="Lefebvre S.C."/>
            <person name="Maumus F."/>
            <person name="Mayer C."/>
            <person name="Miller J."/>
            <person name="Monier A."/>
            <person name="Salamov A."/>
            <person name="Young J."/>
            <person name="Aguilar M."/>
            <person name="Claverie J.M."/>
            <person name="Frickenhaus S."/>
            <person name="Gonzalez K."/>
            <person name="Herman E.K."/>
            <person name="Lin Y.C."/>
            <person name="Napier J."/>
            <person name="Ogata H."/>
            <person name="Sarno A.F."/>
            <person name="Shmutz J."/>
            <person name="Schroeder D."/>
            <person name="de Vargas C."/>
            <person name="Verret F."/>
            <person name="von Dassow P."/>
            <person name="Valentin K."/>
            <person name="Van de Peer Y."/>
            <person name="Wheeler G."/>
            <person name="Dacks J.B."/>
            <person name="Delwiche C.F."/>
            <person name="Dyhrman S.T."/>
            <person name="Glockner G."/>
            <person name="John U."/>
            <person name="Richards T."/>
            <person name="Worden A.Z."/>
            <person name="Zhang X."/>
            <person name="Grigoriev I.V."/>
            <person name="Allen A.E."/>
            <person name="Bidle K."/>
            <person name="Borodovsky M."/>
            <person name="Bowler C."/>
            <person name="Brownlee C."/>
            <person name="Cock J.M."/>
            <person name="Elias M."/>
            <person name="Gladyshev V.N."/>
            <person name="Groth M."/>
            <person name="Guda C."/>
            <person name="Hadaegh A."/>
            <person name="Iglesias-Rodriguez M.D."/>
            <person name="Jenkins J."/>
            <person name="Jones B.M."/>
            <person name="Lawson T."/>
            <person name="Leese F."/>
            <person name="Lindquist E."/>
            <person name="Lobanov A."/>
            <person name="Lomsadze A."/>
            <person name="Malik S.B."/>
            <person name="Marsh M.E."/>
            <person name="Mackinder L."/>
            <person name="Mock T."/>
            <person name="Mueller-Roeber B."/>
            <person name="Pagarete A."/>
            <person name="Parker M."/>
            <person name="Probert I."/>
            <person name="Quesneville H."/>
            <person name="Raines C."/>
            <person name="Rensing S.A."/>
            <person name="Riano-Pachon D.M."/>
            <person name="Richier S."/>
            <person name="Rokitta S."/>
            <person name="Shiraiwa Y."/>
            <person name="Soanes D.M."/>
            <person name="van der Giezen M."/>
            <person name="Wahlund T.M."/>
            <person name="Williams B."/>
            <person name="Wilson W."/>
            <person name="Wolfe G."/>
            <person name="Wurch L.L."/>
        </authorList>
    </citation>
    <scope>NUCLEOTIDE SEQUENCE</scope>
</reference>
<dbReference type="AlphaFoldDB" id="A0A0D3JRV5"/>
<evidence type="ECO:0000256" key="1">
    <source>
        <dbReference type="SAM" id="MobiDB-lite"/>
    </source>
</evidence>
<organism evidence="3 4">
    <name type="scientific">Emiliania huxleyi (strain CCMP1516)</name>
    <dbReference type="NCBI Taxonomy" id="280463"/>
    <lineage>
        <taxon>Eukaryota</taxon>
        <taxon>Haptista</taxon>
        <taxon>Haptophyta</taxon>
        <taxon>Prymnesiophyceae</taxon>
        <taxon>Isochrysidales</taxon>
        <taxon>Noelaerhabdaceae</taxon>
        <taxon>Emiliania</taxon>
    </lineage>
</organism>
<evidence type="ECO:0000313" key="3">
    <source>
        <dbReference type="EnsemblProtists" id="EOD26240"/>
    </source>
</evidence>
<dbReference type="GeneID" id="17271817"/>
<proteinExistence type="predicted"/>
<dbReference type="EnsemblProtists" id="EOD26240">
    <property type="protein sequence ID" value="EOD26240"/>
    <property type="gene ID" value="EMIHUDRAFT_457367"/>
</dbReference>
<sequence length="907" mass="98516">MSGTRLALYWTGSPLFALLAVAPPGSLLLSLDLLPFCSPAFFLAIGGWATAAILCLASTLGLCMATSSRRVPSRRVARLGLRLGASQQNSSSSDEQLLGGRLVAGSSQVVRPTELSWLLDTSAEGERLLCVELPVRAPPPEQEWGPSGRLRRRGRRPPSRPPPTAIFRSLRVAGEDVGEPLLVVGNQSSISSQSLALKRLERVDAAGPGSSLFVRIWFFFLRRLKLVSLARLEEAFAARPAGLVLSQLFSTDEFLFEADSETADFALARADDGTTIDERILRAVLLKAREAGVAALWMDAWCFRFAGEYVHEDFCALLSHVVRAVRAVIWVPLSRVNTAPSFQFRMWCTFEAAVVEHRQLPVFIAGELTASQRRLARLGPRTFALPCLEPRATLAELRILSTFNVCFLFMAIACPLALLPLFFMSRSAALAELVPALGRQFALARNGQRALGSTDAEATRRAGNVLELLRDLPWIPAYDRRDALVIAEVLMVLYEVPPRKLAAAQKIQAFWRGYRERAARTARLQSEDSLQGKDSMHRSRVSQAGGRSLERVGSGASERSLQSSLASQSHSRGQSRSQRRQRAAWSPLWPESLAWDRVSSDEFLRALALSLFVSARQARSDGDWPFSKGGEGVLLEEWLNQTGHRMPPPATASCAASVSLAELDRFGWRVRSGDSHLLSTPLGKLQVPASRASASVSFADASPVPELSALAQTAPLLFFAAVFSLYFVDLSTELIINAVGSRAHGWSRALLAALDGLLVVVAACTIWLPAALCTWRLRAVPHESLAAVFSPRQRESAIALLIPAVLIPAVPSSFVAILLVVIAWAERQPLSSDHLTVDTCLPGGLRPALLGGVLALLVAINAVAAVSAFSLAYHRWARHLREGRPDAPELAFLTFPRTGRGGSVSAV</sequence>
<feature type="transmembrane region" description="Helical" evidence="2">
    <location>
        <begin position="845"/>
        <end position="873"/>
    </location>
</feature>
<reference evidence="3" key="2">
    <citation type="submission" date="2024-10" db="UniProtKB">
        <authorList>
            <consortium name="EnsemblProtists"/>
        </authorList>
    </citation>
    <scope>IDENTIFICATION</scope>
</reference>
<dbReference type="RefSeq" id="XP_005778669.1">
    <property type="nucleotide sequence ID" value="XM_005778612.1"/>
</dbReference>
<keyword evidence="2" id="KW-0472">Membrane</keyword>
<name>A0A0D3JRV5_EMIH1</name>
<dbReference type="PROSITE" id="PS50096">
    <property type="entry name" value="IQ"/>
    <property type="match status" value="1"/>
</dbReference>
<accession>A0A0D3JRV5</accession>
<evidence type="ECO:0000256" key="2">
    <source>
        <dbReference type="SAM" id="Phobius"/>
    </source>
</evidence>
<evidence type="ECO:0000313" key="4">
    <source>
        <dbReference type="Proteomes" id="UP000013827"/>
    </source>
</evidence>
<evidence type="ECO:0008006" key="5">
    <source>
        <dbReference type="Google" id="ProtNLM"/>
    </source>
</evidence>
<keyword evidence="2" id="KW-0812">Transmembrane</keyword>
<feature type="transmembrane region" description="Helical" evidence="2">
    <location>
        <begin position="756"/>
        <end position="777"/>
    </location>
</feature>
<dbReference type="PaxDb" id="2903-EOD26240"/>
<feature type="region of interest" description="Disordered" evidence="1">
    <location>
        <begin position="523"/>
        <end position="581"/>
    </location>
</feature>
<feature type="transmembrane region" description="Helical" evidence="2">
    <location>
        <begin position="399"/>
        <end position="423"/>
    </location>
</feature>
<dbReference type="KEGG" id="ehx:EMIHUDRAFT_457367"/>
<feature type="region of interest" description="Disordered" evidence="1">
    <location>
        <begin position="140"/>
        <end position="164"/>
    </location>
</feature>
<feature type="transmembrane region" description="Helical" evidence="2">
    <location>
        <begin position="41"/>
        <end position="65"/>
    </location>
</feature>
<feature type="compositionally biased region" description="Basic residues" evidence="1">
    <location>
        <begin position="149"/>
        <end position="158"/>
    </location>
</feature>
<dbReference type="Proteomes" id="UP000013827">
    <property type="component" value="Unassembled WGS sequence"/>
</dbReference>
<protein>
    <recommendedName>
        <fullName evidence="5">Heterokaryon incompatibility domain-containing protein</fullName>
    </recommendedName>
</protein>
<keyword evidence="4" id="KW-1185">Reference proteome</keyword>
<feature type="transmembrane region" description="Helical" evidence="2">
    <location>
        <begin position="798"/>
        <end position="825"/>
    </location>
</feature>
<feature type="transmembrane region" description="Helical" evidence="2">
    <location>
        <begin position="7"/>
        <end position="29"/>
    </location>
</feature>
<keyword evidence="2" id="KW-1133">Transmembrane helix</keyword>